<accession>A0ABP6U6E7</accession>
<evidence type="ECO:0000313" key="1">
    <source>
        <dbReference type="EMBL" id="GAA3503260.1"/>
    </source>
</evidence>
<gene>
    <name evidence="1" type="ORF">GCM10019016_103700</name>
</gene>
<organism evidence="1 2">
    <name type="scientific">Streptomyces prasinosporus</name>
    <dbReference type="NCBI Taxonomy" id="68256"/>
    <lineage>
        <taxon>Bacteria</taxon>
        <taxon>Bacillati</taxon>
        <taxon>Actinomycetota</taxon>
        <taxon>Actinomycetes</taxon>
        <taxon>Kitasatosporales</taxon>
        <taxon>Streptomycetaceae</taxon>
        <taxon>Streptomyces</taxon>
        <taxon>Streptomyces albogriseolus group</taxon>
    </lineage>
</organism>
<evidence type="ECO:0000313" key="2">
    <source>
        <dbReference type="Proteomes" id="UP001501455"/>
    </source>
</evidence>
<keyword evidence="2" id="KW-1185">Reference proteome</keyword>
<comment type="caution">
    <text evidence="1">The sequence shown here is derived from an EMBL/GenBank/DDBJ whole genome shotgun (WGS) entry which is preliminary data.</text>
</comment>
<proteinExistence type="predicted"/>
<reference evidence="2" key="1">
    <citation type="journal article" date="2019" name="Int. J. Syst. Evol. Microbiol.">
        <title>The Global Catalogue of Microorganisms (GCM) 10K type strain sequencing project: providing services to taxonomists for standard genome sequencing and annotation.</title>
        <authorList>
            <consortium name="The Broad Institute Genomics Platform"/>
            <consortium name="The Broad Institute Genome Sequencing Center for Infectious Disease"/>
            <person name="Wu L."/>
            <person name="Ma J."/>
        </authorList>
    </citation>
    <scope>NUCLEOTIDE SEQUENCE [LARGE SCALE GENOMIC DNA]</scope>
    <source>
        <strain evidence="2">JCM 4816</strain>
    </source>
</reference>
<dbReference type="EMBL" id="BAAAXF010000074">
    <property type="protein sequence ID" value="GAA3503260.1"/>
    <property type="molecule type" value="Genomic_DNA"/>
</dbReference>
<dbReference type="Proteomes" id="UP001501455">
    <property type="component" value="Unassembled WGS sequence"/>
</dbReference>
<dbReference type="RefSeq" id="WP_345584006.1">
    <property type="nucleotide sequence ID" value="NZ_BAAAXF010000074.1"/>
</dbReference>
<name>A0ABP6U6E7_9ACTN</name>
<protein>
    <submittedName>
        <fullName evidence="1">Uncharacterized protein</fullName>
    </submittedName>
</protein>
<sequence>MRAVRTAPAGSPGAALGSVLEELRQQARLVFVVFAEHAAALGDPSLAVSAATPD</sequence>